<comment type="caution">
    <text evidence="2">The sequence shown here is derived from an EMBL/GenBank/DDBJ whole genome shotgun (WGS) entry which is preliminary data.</text>
</comment>
<dbReference type="Pfam" id="PF20515">
    <property type="entry name" value="2OG-FeII_Oxy_6"/>
    <property type="match status" value="1"/>
</dbReference>
<dbReference type="VEuPathDB" id="FungiDB:PSHT_01434"/>
<reference evidence="3" key="3">
    <citation type="journal article" date="2018" name="Mol. Plant Microbe Interact.">
        <title>Genome sequence resources for the wheat stripe rust pathogen (Puccinia striiformis f. sp. tritici) and the barley stripe rust pathogen (Puccinia striiformis f. sp. hordei).</title>
        <authorList>
            <person name="Xia C."/>
            <person name="Wang M."/>
            <person name="Yin C."/>
            <person name="Cornejo O.E."/>
            <person name="Hulbert S.H."/>
            <person name="Chen X."/>
        </authorList>
    </citation>
    <scope>NUCLEOTIDE SEQUENCE [LARGE SCALE GENOMIC DNA]</scope>
    <source>
        <strain evidence="3">93TX-2</strain>
    </source>
</reference>
<sequence length="222" mass="25795">KYRTGGQFGAQRILYKVVNYGTGGQFGAQGSKTNLAYEEPSSSDTETEIDELDPYLLERPKKNTFSIELQTFEYYCTDGDSTKKIILLIRFHPHDPTDPLSNEDIYTMFNRQSNLRNKNKLSGCMSATLEKNKAALKEFGMPSWSDEAWKSFKNKPSPLFSNVIVTTNDFSNKPHRDKDEMIHRDSHLTPLKYLRKHTTISQIQPYYQFWDNPCYHRSLIEK</sequence>
<organism evidence="2 3">
    <name type="scientific">Puccinia striiformis</name>
    <dbReference type="NCBI Taxonomy" id="27350"/>
    <lineage>
        <taxon>Eukaryota</taxon>
        <taxon>Fungi</taxon>
        <taxon>Dikarya</taxon>
        <taxon>Basidiomycota</taxon>
        <taxon>Pucciniomycotina</taxon>
        <taxon>Pucciniomycetes</taxon>
        <taxon>Pucciniales</taxon>
        <taxon>Pucciniaceae</taxon>
        <taxon>Puccinia</taxon>
    </lineage>
</organism>
<name>A0A2S4WKI2_9BASI</name>
<evidence type="ECO:0000313" key="3">
    <source>
        <dbReference type="Proteomes" id="UP000238274"/>
    </source>
</evidence>
<dbReference type="Proteomes" id="UP000238274">
    <property type="component" value="Unassembled WGS sequence"/>
</dbReference>
<dbReference type="InterPro" id="IPR046798">
    <property type="entry name" value="2OG-FeII_Oxy_6"/>
</dbReference>
<feature type="non-terminal residue" evidence="2">
    <location>
        <position position="1"/>
    </location>
</feature>
<dbReference type="EMBL" id="PKSM01000011">
    <property type="protein sequence ID" value="POW22269.1"/>
    <property type="molecule type" value="Genomic_DNA"/>
</dbReference>
<evidence type="ECO:0000313" key="2">
    <source>
        <dbReference type="EMBL" id="POW22269.1"/>
    </source>
</evidence>
<evidence type="ECO:0000259" key="1">
    <source>
        <dbReference type="Pfam" id="PF20515"/>
    </source>
</evidence>
<gene>
    <name evidence="2" type="ORF">PSHT_01434</name>
</gene>
<proteinExistence type="predicted"/>
<accession>A0A2S4WKI2</accession>
<feature type="domain" description="Tet-like 2OG-Fe(II) oxygenase" evidence="1">
    <location>
        <begin position="119"/>
        <end position="180"/>
    </location>
</feature>
<protein>
    <recommendedName>
        <fullName evidence="1">Tet-like 2OG-Fe(II) oxygenase domain-containing protein</fullName>
    </recommendedName>
</protein>
<reference evidence="2 3" key="1">
    <citation type="submission" date="2017-12" db="EMBL/GenBank/DDBJ databases">
        <title>Gene loss provides genomic basis for host adaptation in cereal stripe rust fungi.</title>
        <authorList>
            <person name="Xia C."/>
        </authorList>
    </citation>
    <scope>NUCLEOTIDE SEQUENCE [LARGE SCALE GENOMIC DNA]</scope>
    <source>
        <strain evidence="2 3">93TX-2</strain>
    </source>
</reference>
<dbReference type="VEuPathDB" id="FungiDB:PSTT_09755"/>
<dbReference type="AlphaFoldDB" id="A0A2S4WKI2"/>
<reference evidence="3" key="2">
    <citation type="journal article" date="2018" name="BMC Genomics">
        <title>Genomic insights into host adaptation between the wheat stripe rust pathogen (Puccinia striiformis f. sp. tritici) and the barley stripe rust pathogen (Puccinia striiformis f. sp. hordei).</title>
        <authorList>
            <person name="Xia C."/>
            <person name="Wang M."/>
            <person name="Yin C."/>
            <person name="Cornejo O.E."/>
            <person name="Hulbert S.H."/>
            <person name="Chen X."/>
        </authorList>
    </citation>
    <scope>NUCLEOTIDE SEQUENCE [LARGE SCALE GENOMIC DNA]</scope>
    <source>
        <strain evidence="3">93TX-2</strain>
    </source>
</reference>
<keyword evidence="3" id="KW-1185">Reference proteome</keyword>